<evidence type="ECO:0000256" key="8">
    <source>
        <dbReference type="PROSITE-ProRule" id="PRU00282"/>
    </source>
</evidence>
<keyword evidence="5" id="KW-0677">Repeat</keyword>
<evidence type="ECO:0000256" key="3">
    <source>
        <dbReference type="ARBA" id="ARBA00022448"/>
    </source>
</evidence>
<comment type="subcellular location">
    <subcellularLocation>
        <location evidence="1">Membrane</location>
        <topology evidence="1">Multi-pass membrane protein</topology>
    </subcellularLocation>
</comment>
<evidence type="ECO:0000256" key="5">
    <source>
        <dbReference type="ARBA" id="ARBA00022737"/>
    </source>
</evidence>
<protein>
    <recommendedName>
        <fullName evidence="13">Mitochondrial carrier protein</fullName>
    </recommendedName>
</protein>
<gene>
    <name evidence="11" type="ORF">BSTOLATCC_MIC37731</name>
</gene>
<name>A0AAU9JCJ6_9CILI</name>
<feature type="repeat" description="Solcar" evidence="8">
    <location>
        <begin position="83"/>
        <end position="165"/>
    </location>
</feature>
<dbReference type="Proteomes" id="UP001162131">
    <property type="component" value="Unassembled WGS sequence"/>
</dbReference>
<dbReference type="PANTHER" id="PTHR45667">
    <property type="entry name" value="S-ADENOSYLMETHIONINE MITOCHONDRIAL CARRIER PROTEIN"/>
    <property type="match status" value="1"/>
</dbReference>
<dbReference type="SUPFAM" id="SSF103506">
    <property type="entry name" value="Mitochondrial carrier"/>
    <property type="match status" value="1"/>
</dbReference>
<dbReference type="EMBL" id="CAJZBQ010000037">
    <property type="protein sequence ID" value="CAG9324985.1"/>
    <property type="molecule type" value="Genomic_DNA"/>
</dbReference>
<dbReference type="GO" id="GO:0016020">
    <property type="term" value="C:membrane"/>
    <property type="evidence" value="ECO:0007669"/>
    <property type="project" value="UniProtKB-SubCell"/>
</dbReference>
<evidence type="ECO:0000313" key="12">
    <source>
        <dbReference type="Proteomes" id="UP001162131"/>
    </source>
</evidence>
<organism evidence="11 12">
    <name type="scientific">Blepharisma stoltei</name>
    <dbReference type="NCBI Taxonomy" id="1481888"/>
    <lineage>
        <taxon>Eukaryota</taxon>
        <taxon>Sar</taxon>
        <taxon>Alveolata</taxon>
        <taxon>Ciliophora</taxon>
        <taxon>Postciliodesmatophora</taxon>
        <taxon>Heterotrichea</taxon>
        <taxon>Heterotrichida</taxon>
        <taxon>Blepharismidae</taxon>
        <taxon>Blepharisma</taxon>
    </lineage>
</organism>
<reference evidence="11" key="1">
    <citation type="submission" date="2021-09" db="EMBL/GenBank/DDBJ databases">
        <authorList>
            <consortium name="AG Swart"/>
            <person name="Singh M."/>
            <person name="Singh A."/>
            <person name="Seah K."/>
            <person name="Emmerich C."/>
        </authorList>
    </citation>
    <scope>NUCLEOTIDE SEQUENCE</scope>
    <source>
        <strain evidence="11">ATCC30299</strain>
    </source>
</reference>
<evidence type="ECO:0000313" key="11">
    <source>
        <dbReference type="EMBL" id="CAG9324985.1"/>
    </source>
</evidence>
<dbReference type="PROSITE" id="PS50920">
    <property type="entry name" value="SOLCAR"/>
    <property type="match status" value="2"/>
</dbReference>
<keyword evidence="4 8" id="KW-0812">Transmembrane</keyword>
<keyword evidence="7 8" id="KW-0472">Membrane</keyword>
<evidence type="ECO:0000256" key="10">
    <source>
        <dbReference type="SAM" id="Phobius"/>
    </source>
</evidence>
<dbReference type="AlphaFoldDB" id="A0AAU9JCJ6"/>
<sequence>MSQDNSKDIVKCASIILAESLLYPVSSILTRIQTNNLNILALKQPLSSFYGVGSIVTSLPAFLFRLKVCDVAHPIVQNRFGLSQFTTFFLVSGFADIVSCIIRCPTEHWRQQFQTGMYSSIKDLYKDILGYKGPLGLWSGFSVYLGREVAFNTIRFGILSYLQEREKRTPTFTKQQKRANYREYFNDSASYERKQKAQAFAQFKAFQWMNTIATITAAILSTPFDIMKTRVMTDILHDHKPLRAHFNQLISEEGVFALFKGAGIRAFYMCALISSFLSLDFYLSSPIQEAQRITQKVVELQRDNDS</sequence>
<dbReference type="InterPro" id="IPR023395">
    <property type="entry name" value="MCP_dom_sf"/>
</dbReference>
<evidence type="ECO:0000256" key="4">
    <source>
        <dbReference type="ARBA" id="ARBA00022692"/>
    </source>
</evidence>
<evidence type="ECO:0000256" key="2">
    <source>
        <dbReference type="ARBA" id="ARBA00006375"/>
    </source>
</evidence>
<evidence type="ECO:0000256" key="6">
    <source>
        <dbReference type="ARBA" id="ARBA00022989"/>
    </source>
</evidence>
<dbReference type="Gene3D" id="1.50.40.10">
    <property type="entry name" value="Mitochondrial carrier domain"/>
    <property type="match status" value="1"/>
</dbReference>
<evidence type="ECO:0000256" key="7">
    <source>
        <dbReference type="ARBA" id="ARBA00023136"/>
    </source>
</evidence>
<accession>A0AAU9JCJ6</accession>
<dbReference type="InterPro" id="IPR018108">
    <property type="entry name" value="MCP_transmembrane"/>
</dbReference>
<evidence type="ECO:0000256" key="9">
    <source>
        <dbReference type="RuleBase" id="RU000488"/>
    </source>
</evidence>
<evidence type="ECO:0008006" key="13">
    <source>
        <dbReference type="Google" id="ProtNLM"/>
    </source>
</evidence>
<dbReference type="Pfam" id="PF00153">
    <property type="entry name" value="Mito_carr"/>
    <property type="match status" value="2"/>
</dbReference>
<proteinExistence type="inferred from homology"/>
<comment type="similarity">
    <text evidence="2 9">Belongs to the mitochondrial carrier (TC 2.A.29) family.</text>
</comment>
<feature type="transmembrane region" description="Helical" evidence="10">
    <location>
        <begin position="266"/>
        <end position="283"/>
    </location>
</feature>
<evidence type="ECO:0000256" key="1">
    <source>
        <dbReference type="ARBA" id="ARBA00004141"/>
    </source>
</evidence>
<feature type="repeat" description="Solcar" evidence="8">
    <location>
        <begin position="201"/>
        <end position="290"/>
    </location>
</feature>
<comment type="caution">
    <text evidence="11">The sequence shown here is derived from an EMBL/GenBank/DDBJ whole genome shotgun (WGS) entry which is preliminary data.</text>
</comment>
<keyword evidence="12" id="KW-1185">Reference proteome</keyword>
<keyword evidence="6 10" id="KW-1133">Transmembrane helix</keyword>
<keyword evidence="3 9" id="KW-0813">Transport</keyword>